<evidence type="ECO:0000256" key="14">
    <source>
        <dbReference type="PROSITE-ProRule" id="PRU10141"/>
    </source>
</evidence>
<dbReference type="InterPro" id="IPR002374">
    <property type="entry name" value="cGMP_dep_kinase"/>
</dbReference>
<protein>
    <recommendedName>
        <fullName evidence="2">cGMP-dependent protein kinase</fullName>
        <ecNumber evidence="2">2.7.11.12</ecNumber>
    </recommendedName>
</protein>
<dbReference type="SMART" id="SM00133">
    <property type="entry name" value="S_TK_X"/>
    <property type="match status" value="1"/>
</dbReference>
<evidence type="ECO:0000256" key="7">
    <source>
        <dbReference type="ARBA" id="ARBA00022777"/>
    </source>
</evidence>
<sequence>MKSDGTAIDTVLPIPDQTIHNPPYVQEPCIAPAQLNQSAERTPYALATPIDPVEISQTDLDVINSETSGCSVPCTPNFMAMNQLLQNVPHLPDSIRQTITVDGKSYNVQELITVISRLKQDVRICTDRIRWLENELQQAKLTVNARDRYIHKLRSVLDQKLESPTNSRMTNSPLGALVEGVECSEMSVSAGYLSSDVMRVKKHGVSGESRNHEKISGLIHHPKDVWSSNLIREAIQNNDFLRHLDSGQVEEIVCCMYRKPIAQGAYIIREGQLGDALYVVADGVLEVSKGSQLLGRMDLGRAFGELALLYNCNRTASVRALTNASVWTLDRSVFQQIMMSSCLHQHEEYVKFLKSVPALRNLSTAKMHKLADVLESVYYGPDEYIIREGEVGETFFIIQSGRVRVTKALEGTEETKEIRQLAEGDWFGEKALYTSENRSANVISMSGGVNVLCLDRSNFIHLIGDLSEIRSRDYGETQSPRSHLLQPTKTASTLPTSLPSDRQSEFTTPATLPIHAQNRLLPSVSLAHEPAWADEIRKEDLMPVAILGVGGFGCVELVTWSKDPSKSFALKRMKKQHIVQTRQQEHICSERKIMLELRCPFICRLYCTYKDNKFVYMLMEACLGGELWTVLRNRGKFNDNITRFVVACVLEAFTYLHTQGIVYRDLKPENLLLDHRGYVKLCDFGFAKRIGFGKKTWTFCGTPEYVAPEIILNKGHDHSADYWSLGILIFELLTGSPPFTGSDPMKIYNVVLRGIDAIVIPTMQISRTATTLIKRLCVQNPSQRLGYGLGGIIDIKQHKYFQGFDWIGLHRGTLAAPIQPTINGPTDMSNFDKYPDRVENPPDELSGWDADF</sequence>
<comment type="caution">
    <text evidence="19">The sequence shown here is derived from an EMBL/GenBank/DDBJ whole genome shotgun (WGS) entry which is preliminary data.</text>
</comment>
<dbReference type="Pfam" id="PF00027">
    <property type="entry name" value="cNMP_binding"/>
    <property type="match status" value="2"/>
</dbReference>
<evidence type="ECO:0000256" key="8">
    <source>
        <dbReference type="ARBA" id="ARBA00022840"/>
    </source>
</evidence>
<dbReference type="PROSITE" id="PS00888">
    <property type="entry name" value="CNMP_BINDING_1"/>
    <property type="match status" value="2"/>
</dbReference>
<evidence type="ECO:0000313" key="20">
    <source>
        <dbReference type="Proteomes" id="UP001497525"/>
    </source>
</evidence>
<dbReference type="InterPro" id="IPR014710">
    <property type="entry name" value="RmlC-like_jellyroll"/>
</dbReference>
<dbReference type="PRINTS" id="PR00104">
    <property type="entry name" value="CGMPKINASE"/>
</dbReference>
<evidence type="ECO:0000256" key="1">
    <source>
        <dbReference type="ARBA" id="ARBA00006352"/>
    </source>
</evidence>
<dbReference type="Gene3D" id="1.10.510.10">
    <property type="entry name" value="Transferase(Phosphotransferase) domain 1"/>
    <property type="match status" value="1"/>
</dbReference>
<dbReference type="PROSITE" id="PS51285">
    <property type="entry name" value="AGC_KINASE_CTER"/>
    <property type="match status" value="1"/>
</dbReference>
<dbReference type="SUPFAM" id="SSF51206">
    <property type="entry name" value="cAMP-binding domain-like"/>
    <property type="match status" value="2"/>
</dbReference>
<feature type="active site" description="Proton acceptor" evidence="12">
    <location>
        <position position="665"/>
    </location>
</feature>
<evidence type="ECO:0000313" key="19">
    <source>
        <dbReference type="EMBL" id="CAL5140311.1"/>
    </source>
</evidence>
<dbReference type="InterPro" id="IPR000961">
    <property type="entry name" value="AGC-kinase_C"/>
</dbReference>
<feature type="binding site" evidence="13">
    <location>
        <begin position="547"/>
        <end position="555"/>
    </location>
    <ligand>
        <name>ATP</name>
        <dbReference type="ChEBI" id="CHEBI:30616"/>
    </ligand>
</feature>
<evidence type="ECO:0000259" key="17">
    <source>
        <dbReference type="PROSITE" id="PS50042"/>
    </source>
</evidence>
<dbReference type="CDD" id="cd00038">
    <property type="entry name" value="CAP_ED"/>
    <property type="match status" value="2"/>
</dbReference>
<keyword evidence="4" id="KW-0140">cGMP</keyword>
<dbReference type="GO" id="GO:0004692">
    <property type="term" value="F:cGMP-dependent protein kinase activity"/>
    <property type="evidence" value="ECO:0007669"/>
    <property type="project" value="UniProtKB-EC"/>
</dbReference>
<evidence type="ECO:0000256" key="6">
    <source>
        <dbReference type="ARBA" id="ARBA00022741"/>
    </source>
</evidence>
<evidence type="ECO:0000256" key="3">
    <source>
        <dbReference type="ARBA" id="ARBA00022527"/>
    </source>
</evidence>
<evidence type="ECO:0000256" key="13">
    <source>
        <dbReference type="PIRSR" id="PIRSR000559-2"/>
    </source>
</evidence>
<dbReference type="PROSITE" id="PS00889">
    <property type="entry name" value="CNMP_BINDING_2"/>
    <property type="match status" value="2"/>
</dbReference>
<keyword evidence="7" id="KW-0418">Kinase</keyword>
<dbReference type="InterPro" id="IPR018488">
    <property type="entry name" value="cNMP-bd_CS"/>
</dbReference>
<dbReference type="SMART" id="SM00220">
    <property type="entry name" value="S_TKc"/>
    <property type="match status" value="1"/>
</dbReference>
<dbReference type="InterPro" id="IPR011009">
    <property type="entry name" value="Kinase-like_dom_sf"/>
</dbReference>
<feature type="domain" description="Cyclic nucleotide-binding" evidence="17">
    <location>
        <begin position="358"/>
        <end position="480"/>
    </location>
</feature>
<keyword evidence="9" id="KW-0142">cGMP-binding</keyword>
<evidence type="ECO:0000256" key="10">
    <source>
        <dbReference type="ARBA" id="ARBA00047298"/>
    </source>
</evidence>
<dbReference type="InterPro" id="IPR008271">
    <property type="entry name" value="Ser/Thr_kinase_AS"/>
</dbReference>
<dbReference type="AlphaFoldDB" id="A0AAV2TVV5"/>
<dbReference type="PROSITE" id="PS00107">
    <property type="entry name" value="PROTEIN_KINASE_ATP"/>
    <property type="match status" value="1"/>
</dbReference>
<dbReference type="PROSITE" id="PS50042">
    <property type="entry name" value="CNMP_BINDING_3"/>
    <property type="match status" value="2"/>
</dbReference>
<evidence type="ECO:0000256" key="12">
    <source>
        <dbReference type="PIRSR" id="PIRSR000559-1"/>
    </source>
</evidence>
<keyword evidence="8 13" id="KW-0067">ATP-binding</keyword>
<dbReference type="InterPro" id="IPR035014">
    <property type="entry name" value="STKc_cGK"/>
</dbReference>
<dbReference type="Gene3D" id="2.60.120.10">
    <property type="entry name" value="Jelly Rolls"/>
    <property type="match status" value="2"/>
</dbReference>
<dbReference type="PIRSF" id="PIRSF000559">
    <property type="entry name" value="cGMP-dep_kinase"/>
    <property type="match status" value="1"/>
</dbReference>
<dbReference type="EMBL" id="CAXLJL010000711">
    <property type="protein sequence ID" value="CAL5140311.1"/>
    <property type="molecule type" value="Genomic_DNA"/>
</dbReference>
<dbReference type="FunFam" id="1.10.510.10:FF:000210">
    <property type="entry name" value="Non-specific serine/threonine protein kinase"/>
    <property type="match status" value="1"/>
</dbReference>
<dbReference type="SMART" id="SM00100">
    <property type="entry name" value="cNMP"/>
    <property type="match status" value="2"/>
</dbReference>
<reference evidence="19" key="1">
    <citation type="submission" date="2024-06" db="EMBL/GenBank/DDBJ databases">
        <authorList>
            <person name="Liu X."/>
            <person name="Lenzi L."/>
            <person name="Haldenby T S."/>
            <person name="Uol C."/>
        </authorList>
    </citation>
    <scope>NUCLEOTIDE SEQUENCE</scope>
</reference>
<evidence type="ECO:0000256" key="9">
    <source>
        <dbReference type="ARBA" id="ARBA00022992"/>
    </source>
</evidence>
<proteinExistence type="inferred from homology"/>
<dbReference type="InterPro" id="IPR000595">
    <property type="entry name" value="cNMP-bd_dom"/>
</dbReference>
<feature type="domain" description="Cyclic nucleotide-binding" evidence="17">
    <location>
        <begin position="240"/>
        <end position="355"/>
    </location>
</feature>
<gene>
    <name evidence="19" type="ORF">CDAUBV1_LOCUS15476</name>
</gene>
<dbReference type="InterPro" id="IPR018490">
    <property type="entry name" value="cNMP-bd_dom_sf"/>
</dbReference>
<dbReference type="SUPFAM" id="SSF56112">
    <property type="entry name" value="Protein kinase-like (PK-like)"/>
    <property type="match status" value="1"/>
</dbReference>
<comment type="catalytic activity">
    <reaction evidence="11">
        <text>L-seryl-[protein] + ATP = O-phospho-L-seryl-[protein] + ADP + H(+)</text>
        <dbReference type="Rhea" id="RHEA:17989"/>
        <dbReference type="Rhea" id="RHEA-COMP:9863"/>
        <dbReference type="Rhea" id="RHEA-COMP:11604"/>
        <dbReference type="ChEBI" id="CHEBI:15378"/>
        <dbReference type="ChEBI" id="CHEBI:29999"/>
        <dbReference type="ChEBI" id="CHEBI:30616"/>
        <dbReference type="ChEBI" id="CHEBI:83421"/>
        <dbReference type="ChEBI" id="CHEBI:456216"/>
        <dbReference type="EC" id="2.7.11.12"/>
    </reaction>
</comment>
<dbReference type="GO" id="GO:0005524">
    <property type="term" value="F:ATP binding"/>
    <property type="evidence" value="ECO:0007669"/>
    <property type="project" value="UniProtKB-UniRule"/>
</dbReference>
<name>A0AAV2TVV5_CALDB</name>
<dbReference type="Pfam" id="PF00069">
    <property type="entry name" value="Pkinase"/>
    <property type="match status" value="1"/>
</dbReference>
<dbReference type="InterPro" id="IPR017441">
    <property type="entry name" value="Protein_kinase_ATP_BS"/>
</dbReference>
<dbReference type="GO" id="GO:0030553">
    <property type="term" value="F:cGMP binding"/>
    <property type="evidence" value="ECO:0007669"/>
    <property type="project" value="UniProtKB-KW"/>
</dbReference>
<keyword evidence="6 13" id="KW-0547">Nucleotide-binding</keyword>
<keyword evidence="5" id="KW-0808">Transferase</keyword>
<dbReference type="InterPro" id="IPR000719">
    <property type="entry name" value="Prot_kinase_dom"/>
</dbReference>
<feature type="domain" description="AGC-kinase C-terminal" evidence="18">
    <location>
        <begin position="802"/>
        <end position="852"/>
    </location>
</feature>
<evidence type="ECO:0000256" key="4">
    <source>
        <dbReference type="ARBA" id="ARBA00022535"/>
    </source>
</evidence>
<feature type="binding site" evidence="13 14">
    <location>
        <position position="571"/>
    </location>
    <ligand>
        <name>ATP</name>
        <dbReference type="ChEBI" id="CHEBI:30616"/>
    </ligand>
</feature>
<feature type="region of interest" description="Disordered" evidence="15">
    <location>
        <begin position="477"/>
        <end position="505"/>
    </location>
</feature>
<dbReference type="Proteomes" id="UP001497525">
    <property type="component" value="Unassembled WGS sequence"/>
</dbReference>
<dbReference type="PANTHER" id="PTHR24353:SF147">
    <property type="entry name" value="CGMP-DEPENDENT SERINE_THREONIN PROTEIN KINASE-RELATED"/>
    <property type="match status" value="1"/>
</dbReference>
<feature type="domain" description="Protein kinase" evidence="16">
    <location>
        <begin position="541"/>
        <end position="801"/>
    </location>
</feature>
<evidence type="ECO:0000259" key="16">
    <source>
        <dbReference type="PROSITE" id="PS50011"/>
    </source>
</evidence>
<evidence type="ECO:0000256" key="5">
    <source>
        <dbReference type="ARBA" id="ARBA00022679"/>
    </source>
</evidence>
<evidence type="ECO:0000256" key="11">
    <source>
        <dbReference type="ARBA" id="ARBA00047462"/>
    </source>
</evidence>
<dbReference type="FunFam" id="2.60.120.10:FF:000072">
    <property type="entry name" value="cGMP-dependent protein kinase"/>
    <property type="match status" value="1"/>
</dbReference>
<comment type="catalytic activity">
    <reaction evidence="10">
        <text>L-threonyl-[protein] + ATP = O-phospho-L-threonyl-[protein] + ADP + H(+)</text>
        <dbReference type="Rhea" id="RHEA:46608"/>
        <dbReference type="Rhea" id="RHEA-COMP:11060"/>
        <dbReference type="Rhea" id="RHEA-COMP:11605"/>
        <dbReference type="ChEBI" id="CHEBI:15378"/>
        <dbReference type="ChEBI" id="CHEBI:30013"/>
        <dbReference type="ChEBI" id="CHEBI:30616"/>
        <dbReference type="ChEBI" id="CHEBI:61977"/>
        <dbReference type="ChEBI" id="CHEBI:456216"/>
        <dbReference type="EC" id="2.7.11.12"/>
    </reaction>
</comment>
<accession>A0AAV2TVV5</accession>
<dbReference type="CDD" id="cd05572">
    <property type="entry name" value="STKc_cGK"/>
    <property type="match status" value="1"/>
</dbReference>
<feature type="region of interest" description="Disordered" evidence="15">
    <location>
        <begin position="829"/>
        <end position="852"/>
    </location>
</feature>
<evidence type="ECO:0000256" key="2">
    <source>
        <dbReference type="ARBA" id="ARBA00012428"/>
    </source>
</evidence>
<dbReference type="EC" id="2.7.11.12" evidence="2"/>
<evidence type="ECO:0000259" key="18">
    <source>
        <dbReference type="PROSITE" id="PS51285"/>
    </source>
</evidence>
<organism evidence="19 20">
    <name type="scientific">Calicophoron daubneyi</name>
    <name type="common">Rumen fluke</name>
    <name type="synonym">Paramphistomum daubneyi</name>
    <dbReference type="NCBI Taxonomy" id="300641"/>
    <lineage>
        <taxon>Eukaryota</taxon>
        <taxon>Metazoa</taxon>
        <taxon>Spiralia</taxon>
        <taxon>Lophotrochozoa</taxon>
        <taxon>Platyhelminthes</taxon>
        <taxon>Trematoda</taxon>
        <taxon>Digenea</taxon>
        <taxon>Plagiorchiida</taxon>
        <taxon>Pronocephalata</taxon>
        <taxon>Paramphistomoidea</taxon>
        <taxon>Paramphistomidae</taxon>
        <taxon>Calicophoron</taxon>
    </lineage>
</organism>
<comment type="similarity">
    <text evidence="1">Belongs to the protein kinase superfamily. AGC Ser/Thr protein kinase family. cGMP subfamily.</text>
</comment>
<keyword evidence="3" id="KW-0723">Serine/threonine-protein kinase</keyword>
<dbReference type="PROSITE" id="PS50011">
    <property type="entry name" value="PROTEIN_KINASE_DOM"/>
    <property type="match status" value="1"/>
</dbReference>
<dbReference type="PROSITE" id="PS00108">
    <property type="entry name" value="PROTEIN_KINASE_ST"/>
    <property type="match status" value="1"/>
</dbReference>
<evidence type="ECO:0000256" key="15">
    <source>
        <dbReference type="SAM" id="MobiDB-lite"/>
    </source>
</evidence>
<dbReference type="PANTHER" id="PTHR24353">
    <property type="entry name" value="CYCLIC NUCLEOTIDE-DEPENDENT PROTEIN KINASE"/>
    <property type="match status" value="1"/>
</dbReference>
<dbReference type="Gene3D" id="3.30.200.20">
    <property type="entry name" value="Phosphorylase Kinase, domain 1"/>
    <property type="match status" value="1"/>
</dbReference>